<dbReference type="InterPro" id="IPR027434">
    <property type="entry name" value="Homing_endonucl"/>
</dbReference>
<keyword evidence="2 4" id="KW-0238">DNA-binding</keyword>
<sequence length="317" mass="35762">MSFSSQVKEELSYQMSSAMHCRMAELAAIISGCGKIIQDPQQGISINIHTENAAVARKYFTLLRKTYMIEARILVRSYIHVGKSRSYIVTVDNDTVARKILLSLKFMNAGGAIVEDYHIVNRMILRKACCKRAFLRGMFLAAGSMNAPEKTYHFEIVCGDEKQALQIQEMMKTFDIEGKLITRKKYHVVYIKDAARIVDMLGIMEAHVALMQMENVRILKEMRNSVNRRVNCETANISKTVSAAVKQIEDIRFIKATVGFGELSDGLKEVAELRLEYPEASLVELGKMLSTPVGKSGVNHRLRKLGVIADEIRAHER</sequence>
<dbReference type="Pfam" id="PF14527">
    <property type="entry name" value="LAGLIDADG_WhiA"/>
    <property type="match status" value="1"/>
</dbReference>
<name>A0A9D1HHW0_9FIRM</name>
<dbReference type="Pfam" id="PF02650">
    <property type="entry name" value="HTH_WhiA"/>
    <property type="match status" value="1"/>
</dbReference>
<feature type="domain" description="WhiA LAGLIDADG-like" evidence="7">
    <location>
        <begin position="132"/>
        <end position="223"/>
    </location>
</feature>
<comment type="similarity">
    <text evidence="4">Belongs to the WhiA family.</text>
</comment>
<gene>
    <name evidence="4 8" type="primary">whiA</name>
    <name evidence="8" type="ORF">IAB63_11120</name>
</gene>
<evidence type="ECO:0000259" key="5">
    <source>
        <dbReference type="Pfam" id="PF02650"/>
    </source>
</evidence>
<dbReference type="SUPFAM" id="SSF55608">
    <property type="entry name" value="Homing endonucleases"/>
    <property type="match status" value="1"/>
</dbReference>
<dbReference type="EMBL" id="DVLT01000072">
    <property type="protein sequence ID" value="HIU03790.1"/>
    <property type="molecule type" value="Genomic_DNA"/>
</dbReference>
<evidence type="ECO:0000256" key="4">
    <source>
        <dbReference type="HAMAP-Rule" id="MF_01420"/>
    </source>
</evidence>
<dbReference type="InterPro" id="IPR039518">
    <property type="entry name" value="WhiA_LAGLIDADG_dom"/>
</dbReference>
<dbReference type="Proteomes" id="UP000824164">
    <property type="component" value="Unassembled WGS sequence"/>
</dbReference>
<dbReference type="Pfam" id="PF10298">
    <property type="entry name" value="WhiA_N"/>
    <property type="match status" value="1"/>
</dbReference>
<dbReference type="Gene3D" id="3.10.28.10">
    <property type="entry name" value="Homing endonucleases"/>
    <property type="match status" value="1"/>
</dbReference>
<evidence type="ECO:0000313" key="8">
    <source>
        <dbReference type="EMBL" id="HIU03790.1"/>
    </source>
</evidence>
<feature type="domain" description="Sporulation transcription regulator WhiA N-terminal" evidence="6">
    <location>
        <begin position="20"/>
        <end position="106"/>
    </location>
</feature>
<feature type="domain" description="Sporulation regulator WhiA C-terminal" evidence="5">
    <location>
        <begin position="226"/>
        <end position="308"/>
    </location>
</feature>
<proteinExistence type="inferred from homology"/>
<dbReference type="AlphaFoldDB" id="A0A9D1HHW0"/>
<dbReference type="InterPro" id="IPR018478">
    <property type="entry name" value="Sporu_reg_WhiA_N_dom"/>
</dbReference>
<organism evidence="8 9">
    <name type="scientific">Candidatus Onthocola gallistercoris</name>
    <dbReference type="NCBI Taxonomy" id="2840876"/>
    <lineage>
        <taxon>Bacteria</taxon>
        <taxon>Bacillati</taxon>
        <taxon>Bacillota</taxon>
        <taxon>Bacilli</taxon>
        <taxon>Candidatus Onthocola</taxon>
    </lineage>
</organism>
<dbReference type="InterPro" id="IPR003802">
    <property type="entry name" value="Sporulation_regulator_WhiA"/>
</dbReference>
<comment type="function">
    <text evidence="4">Involved in cell division and chromosome segregation.</text>
</comment>
<dbReference type="PANTHER" id="PTHR37307:SF1">
    <property type="entry name" value="CELL DIVISION PROTEIN WHIA-RELATED"/>
    <property type="match status" value="1"/>
</dbReference>
<comment type="caution">
    <text evidence="8">The sequence shown here is derived from an EMBL/GenBank/DDBJ whole genome shotgun (WGS) entry which is preliminary data.</text>
</comment>
<evidence type="ECO:0000259" key="7">
    <source>
        <dbReference type="Pfam" id="PF14527"/>
    </source>
</evidence>
<dbReference type="NCBIfam" id="TIGR00647">
    <property type="entry name" value="DNA_bind_WhiA"/>
    <property type="match status" value="1"/>
</dbReference>
<protein>
    <recommendedName>
        <fullName evidence="4">Probable cell division protein WhiA</fullName>
    </recommendedName>
</protein>
<dbReference type="HAMAP" id="MF_01420">
    <property type="entry name" value="HTH_type_WhiA"/>
    <property type="match status" value="1"/>
</dbReference>
<evidence type="ECO:0000259" key="6">
    <source>
        <dbReference type="Pfam" id="PF10298"/>
    </source>
</evidence>
<dbReference type="GO" id="GO:0003677">
    <property type="term" value="F:DNA binding"/>
    <property type="evidence" value="ECO:0007669"/>
    <property type="project" value="UniProtKB-UniRule"/>
</dbReference>
<evidence type="ECO:0000256" key="3">
    <source>
        <dbReference type="ARBA" id="ARBA00023306"/>
    </source>
</evidence>
<reference evidence="8" key="2">
    <citation type="journal article" date="2021" name="PeerJ">
        <title>Extensive microbial diversity within the chicken gut microbiome revealed by metagenomics and culture.</title>
        <authorList>
            <person name="Gilroy R."/>
            <person name="Ravi A."/>
            <person name="Getino M."/>
            <person name="Pursley I."/>
            <person name="Horton D.L."/>
            <person name="Alikhan N.F."/>
            <person name="Baker D."/>
            <person name="Gharbi K."/>
            <person name="Hall N."/>
            <person name="Watson M."/>
            <person name="Adriaenssens E.M."/>
            <person name="Foster-Nyarko E."/>
            <person name="Jarju S."/>
            <person name="Secka A."/>
            <person name="Antonio M."/>
            <person name="Oren A."/>
            <person name="Chaudhuri R.R."/>
            <person name="La Ragione R."/>
            <person name="Hildebrand F."/>
            <person name="Pallen M.J."/>
        </authorList>
    </citation>
    <scope>NUCLEOTIDE SEQUENCE</scope>
    <source>
        <strain evidence="8">CHK187-14744</strain>
    </source>
</reference>
<evidence type="ECO:0000313" key="9">
    <source>
        <dbReference type="Proteomes" id="UP000824164"/>
    </source>
</evidence>
<dbReference type="InterPro" id="IPR023054">
    <property type="entry name" value="Sporulation_regulator_WhiA_C"/>
</dbReference>
<dbReference type="GO" id="GO:0051301">
    <property type="term" value="P:cell division"/>
    <property type="evidence" value="ECO:0007669"/>
    <property type="project" value="UniProtKB-UniRule"/>
</dbReference>
<keyword evidence="1 4" id="KW-0132">Cell division</keyword>
<evidence type="ECO:0000256" key="1">
    <source>
        <dbReference type="ARBA" id="ARBA00022618"/>
    </source>
</evidence>
<evidence type="ECO:0000256" key="2">
    <source>
        <dbReference type="ARBA" id="ARBA00023125"/>
    </source>
</evidence>
<accession>A0A9D1HHW0</accession>
<reference evidence="8" key="1">
    <citation type="submission" date="2020-10" db="EMBL/GenBank/DDBJ databases">
        <authorList>
            <person name="Gilroy R."/>
        </authorList>
    </citation>
    <scope>NUCLEOTIDE SEQUENCE</scope>
    <source>
        <strain evidence="8">CHK187-14744</strain>
    </source>
</reference>
<dbReference type="GO" id="GO:0043937">
    <property type="term" value="P:regulation of sporulation"/>
    <property type="evidence" value="ECO:0007669"/>
    <property type="project" value="InterPro"/>
</dbReference>
<dbReference type="PANTHER" id="PTHR37307">
    <property type="entry name" value="CELL DIVISION PROTEIN WHIA-RELATED"/>
    <property type="match status" value="1"/>
</dbReference>
<keyword evidence="3 4" id="KW-0131">Cell cycle</keyword>